<evidence type="ECO:0000259" key="1">
    <source>
        <dbReference type="Pfam" id="PF08241"/>
    </source>
</evidence>
<dbReference type="PANTHER" id="PTHR43861">
    <property type="entry name" value="TRANS-ACONITATE 2-METHYLTRANSFERASE-RELATED"/>
    <property type="match status" value="1"/>
</dbReference>
<keyword evidence="2" id="KW-0489">Methyltransferase</keyword>
<proteinExistence type="predicted"/>
<dbReference type="InterPro" id="IPR013216">
    <property type="entry name" value="Methyltransf_11"/>
</dbReference>
<dbReference type="GO" id="GO:0008757">
    <property type="term" value="F:S-adenosylmethionine-dependent methyltransferase activity"/>
    <property type="evidence" value="ECO:0007669"/>
    <property type="project" value="InterPro"/>
</dbReference>
<dbReference type="RefSeq" id="WP_338393014.1">
    <property type="nucleotide sequence ID" value="NZ_AP025314.1"/>
</dbReference>
<organism evidence="2 3">
    <name type="scientific">Fulvitalea axinellae</name>
    <dbReference type="NCBI Taxonomy" id="1182444"/>
    <lineage>
        <taxon>Bacteria</taxon>
        <taxon>Pseudomonadati</taxon>
        <taxon>Bacteroidota</taxon>
        <taxon>Cytophagia</taxon>
        <taxon>Cytophagales</taxon>
        <taxon>Persicobacteraceae</taxon>
        <taxon>Fulvitalea</taxon>
    </lineage>
</organism>
<evidence type="ECO:0000313" key="2">
    <source>
        <dbReference type="EMBL" id="BDD07703.1"/>
    </source>
</evidence>
<sequence length="254" mass="28151">MENHWETSLYNNKHAFVYRFGAGLVDLLAPKPGERILDLGCGSGQLTDMIARHGATAIGADKSPEMVADACARYPELDFHVKDASDFLFEEPFDAVFSNATLHWVPEAGQAVRCMAKNLKPGGRIVLEFGGKGNVKTILDALAVELTAKGYGKNAQNAVFYFPSISEYSSLLEANGFEVNMATLYDRPTELANPETGVIDWLDMFADSFATGIDADEWLEIRKATQNRTLPKFLKEGKLYADYRRIRVLATKKN</sequence>
<dbReference type="EMBL" id="AP025314">
    <property type="protein sequence ID" value="BDD07703.1"/>
    <property type="molecule type" value="Genomic_DNA"/>
</dbReference>
<gene>
    <name evidence="2" type="ORF">FUAX_01350</name>
</gene>
<dbReference type="SUPFAM" id="SSF53335">
    <property type="entry name" value="S-adenosyl-L-methionine-dependent methyltransferases"/>
    <property type="match status" value="1"/>
</dbReference>
<dbReference type="Pfam" id="PF08241">
    <property type="entry name" value="Methyltransf_11"/>
    <property type="match status" value="1"/>
</dbReference>
<dbReference type="KEGG" id="fax:FUAX_01350"/>
<dbReference type="GO" id="GO:0032259">
    <property type="term" value="P:methylation"/>
    <property type="evidence" value="ECO:0007669"/>
    <property type="project" value="UniProtKB-KW"/>
</dbReference>
<evidence type="ECO:0000313" key="3">
    <source>
        <dbReference type="Proteomes" id="UP001348817"/>
    </source>
</evidence>
<accession>A0AAU9CVV5</accession>
<dbReference type="Gene3D" id="3.40.50.150">
    <property type="entry name" value="Vaccinia Virus protein VP39"/>
    <property type="match status" value="1"/>
</dbReference>
<dbReference type="CDD" id="cd02440">
    <property type="entry name" value="AdoMet_MTases"/>
    <property type="match status" value="1"/>
</dbReference>
<dbReference type="AlphaFoldDB" id="A0AAU9CVV5"/>
<dbReference type="Proteomes" id="UP001348817">
    <property type="component" value="Chromosome"/>
</dbReference>
<reference evidence="2 3" key="1">
    <citation type="submission" date="2021-12" db="EMBL/GenBank/DDBJ databases">
        <title>Genome sequencing of bacteria with rrn-lacking chromosome and rrn-plasmid.</title>
        <authorList>
            <person name="Anda M."/>
            <person name="Iwasaki W."/>
        </authorList>
    </citation>
    <scope>NUCLEOTIDE SEQUENCE [LARGE SCALE GENOMIC DNA]</scope>
    <source>
        <strain evidence="2 3">DSM 100852</strain>
    </source>
</reference>
<dbReference type="InterPro" id="IPR029063">
    <property type="entry name" value="SAM-dependent_MTases_sf"/>
</dbReference>
<keyword evidence="3" id="KW-1185">Reference proteome</keyword>
<protein>
    <submittedName>
        <fullName evidence="2">SAM-dependent methyltransferase</fullName>
    </submittedName>
</protein>
<dbReference type="PANTHER" id="PTHR43861:SF1">
    <property type="entry name" value="TRANS-ACONITATE 2-METHYLTRANSFERASE"/>
    <property type="match status" value="1"/>
</dbReference>
<feature type="domain" description="Methyltransferase type 11" evidence="1">
    <location>
        <begin position="37"/>
        <end position="127"/>
    </location>
</feature>
<keyword evidence="2" id="KW-0808">Transferase</keyword>
<name>A0AAU9CVV5_9BACT</name>